<name>A0ABR6PVN2_9FLAO</name>
<evidence type="ECO:0000256" key="1">
    <source>
        <dbReference type="ARBA" id="ARBA00004141"/>
    </source>
</evidence>
<feature type="transmembrane region" description="Helical" evidence="5">
    <location>
        <begin position="77"/>
        <end position="95"/>
    </location>
</feature>
<evidence type="ECO:0000313" key="8">
    <source>
        <dbReference type="Proteomes" id="UP000587367"/>
    </source>
</evidence>
<accession>A0ABR6PVN2</accession>
<evidence type="ECO:0000256" key="5">
    <source>
        <dbReference type="SAM" id="Phobius"/>
    </source>
</evidence>
<proteinExistence type="predicted"/>
<organism evidence="7 8">
    <name type="scientific">Chryseobacterium sediminis</name>
    <dbReference type="NCBI Taxonomy" id="1679494"/>
    <lineage>
        <taxon>Bacteria</taxon>
        <taxon>Pseudomonadati</taxon>
        <taxon>Bacteroidota</taxon>
        <taxon>Flavobacteriia</taxon>
        <taxon>Flavobacteriales</taxon>
        <taxon>Weeksellaceae</taxon>
        <taxon>Chryseobacterium group</taxon>
        <taxon>Chryseobacterium</taxon>
    </lineage>
</organism>
<keyword evidence="3 5" id="KW-1133">Transmembrane helix</keyword>
<dbReference type="Proteomes" id="UP000587367">
    <property type="component" value="Unassembled WGS sequence"/>
</dbReference>
<dbReference type="EMBL" id="JACHKS010000001">
    <property type="protein sequence ID" value="MBB6329766.1"/>
    <property type="molecule type" value="Genomic_DNA"/>
</dbReference>
<protein>
    <submittedName>
        <fullName evidence="7">Fatty acid desaturase</fullName>
    </submittedName>
</protein>
<evidence type="ECO:0000256" key="4">
    <source>
        <dbReference type="ARBA" id="ARBA00023136"/>
    </source>
</evidence>
<comment type="subcellular location">
    <subcellularLocation>
        <location evidence="1">Membrane</location>
        <topology evidence="1">Multi-pass membrane protein</topology>
    </subcellularLocation>
</comment>
<keyword evidence="4 5" id="KW-0472">Membrane</keyword>
<reference evidence="7 8" key="1">
    <citation type="submission" date="2020-08" db="EMBL/GenBank/DDBJ databases">
        <title>Functional genomics of gut bacteria from endangered species of beetles.</title>
        <authorList>
            <person name="Carlos-Shanley C."/>
        </authorList>
    </citation>
    <scope>NUCLEOTIDE SEQUENCE [LARGE SCALE GENOMIC DNA]</scope>
    <source>
        <strain evidence="7 8">S00068</strain>
    </source>
</reference>
<evidence type="ECO:0000259" key="6">
    <source>
        <dbReference type="Pfam" id="PF07291"/>
    </source>
</evidence>
<comment type="caution">
    <text evidence="7">The sequence shown here is derived from an EMBL/GenBank/DDBJ whole genome shotgun (WGS) entry which is preliminary data.</text>
</comment>
<keyword evidence="8" id="KW-1185">Reference proteome</keyword>
<feature type="domain" description="Methylamine utilisation protein MauE" evidence="6">
    <location>
        <begin position="10"/>
        <end position="134"/>
    </location>
</feature>
<dbReference type="RefSeq" id="WP_394353399.1">
    <property type="nucleotide sequence ID" value="NZ_JACHKS010000001.1"/>
</dbReference>
<sequence length="142" mass="16627">MKKIDSKLLIFELIRYALIILFLYTAYHKLTDIDGFEKNILRSKIISEYADFIKYPLPVIEILVVLLLFFNKYLLYGLYASLFLMASFTIYLIALNNFSMFYGCSCGGIFNEMSYVNHVMINFATIALNILAIFLFEDKYKQ</sequence>
<gene>
    <name evidence="7" type="ORF">HNP24_000716</name>
</gene>
<feature type="transmembrane region" description="Helical" evidence="5">
    <location>
        <begin position="52"/>
        <end position="70"/>
    </location>
</feature>
<keyword evidence="2 5" id="KW-0812">Transmembrane</keyword>
<evidence type="ECO:0000313" key="7">
    <source>
        <dbReference type="EMBL" id="MBB6329766.1"/>
    </source>
</evidence>
<dbReference type="InterPro" id="IPR009908">
    <property type="entry name" value="Methylamine_util_MauE"/>
</dbReference>
<feature type="transmembrane region" description="Helical" evidence="5">
    <location>
        <begin position="9"/>
        <end position="27"/>
    </location>
</feature>
<evidence type="ECO:0000256" key="3">
    <source>
        <dbReference type="ARBA" id="ARBA00022989"/>
    </source>
</evidence>
<feature type="transmembrane region" description="Helical" evidence="5">
    <location>
        <begin position="115"/>
        <end position="136"/>
    </location>
</feature>
<dbReference type="Pfam" id="PF07291">
    <property type="entry name" value="MauE"/>
    <property type="match status" value="1"/>
</dbReference>
<evidence type="ECO:0000256" key="2">
    <source>
        <dbReference type="ARBA" id="ARBA00022692"/>
    </source>
</evidence>